<dbReference type="Proteomes" id="UP001499933">
    <property type="component" value="Unassembled WGS sequence"/>
</dbReference>
<dbReference type="PANTHER" id="PTHR43157:SF31">
    <property type="entry name" value="PHOSPHATIDYLINOSITOL-GLYCAN BIOSYNTHESIS CLASS F PROTEIN"/>
    <property type="match status" value="1"/>
</dbReference>
<evidence type="ECO:0008006" key="5">
    <source>
        <dbReference type="Google" id="ProtNLM"/>
    </source>
</evidence>
<organism evidence="3 4">
    <name type="scientific">Microbacterium deminutum</name>
    <dbReference type="NCBI Taxonomy" id="344164"/>
    <lineage>
        <taxon>Bacteria</taxon>
        <taxon>Bacillati</taxon>
        <taxon>Actinomycetota</taxon>
        <taxon>Actinomycetes</taxon>
        <taxon>Micrococcales</taxon>
        <taxon>Microbacteriaceae</taxon>
        <taxon>Microbacterium</taxon>
    </lineage>
</organism>
<dbReference type="EMBL" id="BAAAOG010000002">
    <property type="protein sequence ID" value="GAA1953445.1"/>
    <property type="molecule type" value="Genomic_DNA"/>
</dbReference>
<comment type="caution">
    <text evidence="3">The sequence shown here is derived from an EMBL/GenBank/DDBJ whole genome shotgun (WGS) entry which is preliminary data.</text>
</comment>
<dbReference type="Pfam" id="PF00106">
    <property type="entry name" value="adh_short"/>
    <property type="match status" value="1"/>
</dbReference>
<sequence>MPRPQPLGTQRRLRARPATRSGARATPGPDWTTDRVPSLTGKTVIVTGANSGIGLEAARVFAARGAHVVSAVRDQSRGRDAAATLERIVTVASSAHRSGTIDFDDLNWHSRRYGRGSGGYEQSELANPLFTAELQRRLERSGSHVIATAAQPGMTATNLMSSSESPVMMSFANVVVQLFAQDAVMGATPTLFAATADVAAGSYAGPSGRGEMTGPPGLVGRSTQAADPVIAARLWSAPEELTGVRYPLTQMHVAG</sequence>
<evidence type="ECO:0000256" key="1">
    <source>
        <dbReference type="ARBA" id="ARBA00023002"/>
    </source>
</evidence>
<accession>A0ABN2QJ42</accession>
<dbReference type="InterPro" id="IPR036291">
    <property type="entry name" value="NAD(P)-bd_dom_sf"/>
</dbReference>
<proteinExistence type="predicted"/>
<dbReference type="InterPro" id="IPR002347">
    <property type="entry name" value="SDR_fam"/>
</dbReference>
<keyword evidence="4" id="KW-1185">Reference proteome</keyword>
<feature type="region of interest" description="Disordered" evidence="2">
    <location>
        <begin position="1"/>
        <end position="36"/>
    </location>
</feature>
<dbReference type="SUPFAM" id="SSF51735">
    <property type="entry name" value="NAD(P)-binding Rossmann-fold domains"/>
    <property type="match status" value="1"/>
</dbReference>
<evidence type="ECO:0000256" key="2">
    <source>
        <dbReference type="SAM" id="MobiDB-lite"/>
    </source>
</evidence>
<evidence type="ECO:0000313" key="4">
    <source>
        <dbReference type="Proteomes" id="UP001499933"/>
    </source>
</evidence>
<protein>
    <recommendedName>
        <fullName evidence="5">SDR family NAD(P)-dependent oxidoreductase</fullName>
    </recommendedName>
</protein>
<keyword evidence="1" id="KW-0560">Oxidoreductase</keyword>
<reference evidence="3 4" key="1">
    <citation type="journal article" date="2019" name="Int. J. Syst. Evol. Microbiol.">
        <title>The Global Catalogue of Microorganisms (GCM) 10K type strain sequencing project: providing services to taxonomists for standard genome sequencing and annotation.</title>
        <authorList>
            <consortium name="The Broad Institute Genomics Platform"/>
            <consortium name="The Broad Institute Genome Sequencing Center for Infectious Disease"/>
            <person name="Wu L."/>
            <person name="Ma J."/>
        </authorList>
    </citation>
    <scope>NUCLEOTIDE SEQUENCE [LARGE SCALE GENOMIC DNA]</scope>
    <source>
        <strain evidence="3 4">JCM 14901</strain>
    </source>
</reference>
<dbReference type="Gene3D" id="3.40.50.720">
    <property type="entry name" value="NAD(P)-binding Rossmann-like Domain"/>
    <property type="match status" value="2"/>
</dbReference>
<evidence type="ECO:0000313" key="3">
    <source>
        <dbReference type="EMBL" id="GAA1953445.1"/>
    </source>
</evidence>
<name>A0ABN2QJ42_9MICO</name>
<gene>
    <name evidence="3" type="ORF">GCM10009776_14110</name>
</gene>
<dbReference type="PANTHER" id="PTHR43157">
    <property type="entry name" value="PHOSPHATIDYLINOSITOL-GLYCAN BIOSYNTHESIS CLASS F PROTEIN-RELATED"/>
    <property type="match status" value="1"/>
</dbReference>